<reference evidence="1" key="1">
    <citation type="journal article" date="2019" name="PLoS Negl. Trop. Dis.">
        <title>Revisiting the worldwide diversity of Leptospira species in the environment.</title>
        <authorList>
            <person name="Vincent A.T."/>
            <person name="Schiettekatte O."/>
            <person name="Bourhy P."/>
            <person name="Veyrier F.J."/>
            <person name="Picardeau M."/>
        </authorList>
    </citation>
    <scope>NUCLEOTIDE SEQUENCE [LARGE SCALE GENOMIC DNA]</scope>
    <source>
        <strain evidence="1">201800299</strain>
    </source>
</reference>
<dbReference type="AlphaFoldDB" id="A0A5F1YDU1"/>
<dbReference type="EMBL" id="RQFA01000024">
    <property type="protein sequence ID" value="TGK36176.1"/>
    <property type="molecule type" value="Genomic_DNA"/>
</dbReference>
<keyword evidence="2" id="KW-1185">Reference proteome</keyword>
<proteinExistence type="predicted"/>
<protein>
    <submittedName>
        <fullName evidence="1">Uncharacterized protein</fullName>
    </submittedName>
</protein>
<evidence type="ECO:0000313" key="1">
    <source>
        <dbReference type="EMBL" id="TGK36176.1"/>
    </source>
</evidence>
<name>A0A5F1YDU1_9LEPT</name>
<sequence length="143" mass="16489">MKAARIRKVVDLIDDETQAIIQKDFLEPTEELYGYEEGEQGFYRARFSDDYKNFSFPEFEKIEYLEIECLWNESSLIEGSKIVKGKRAPFTFRLNGNPVEIPDNGYFAKSGGVSSIEIRPADPTSISETEEKEVRFRILLCAK</sequence>
<comment type="caution">
    <text evidence="1">The sequence shown here is derived from an EMBL/GenBank/DDBJ whole genome shotgun (WGS) entry which is preliminary data.</text>
</comment>
<organism evidence="1 2">
    <name type="scientific">Leptospira gomenensis</name>
    <dbReference type="NCBI Taxonomy" id="2484974"/>
    <lineage>
        <taxon>Bacteria</taxon>
        <taxon>Pseudomonadati</taxon>
        <taxon>Spirochaetota</taxon>
        <taxon>Spirochaetia</taxon>
        <taxon>Leptospirales</taxon>
        <taxon>Leptospiraceae</taxon>
        <taxon>Leptospira</taxon>
    </lineage>
</organism>
<dbReference type="Proteomes" id="UP000298277">
    <property type="component" value="Unassembled WGS sequence"/>
</dbReference>
<accession>A0A5F1YDU1</accession>
<evidence type="ECO:0000313" key="2">
    <source>
        <dbReference type="Proteomes" id="UP000298277"/>
    </source>
</evidence>
<gene>
    <name evidence="1" type="ORF">EHQ17_04475</name>
</gene>